<dbReference type="PANTHER" id="PTHR12661:SF5">
    <property type="entry name" value="SUPPRESSOR OF SWI4 1 HOMOLOG"/>
    <property type="match status" value="1"/>
</dbReference>
<dbReference type="EMBL" id="QGKV02000759">
    <property type="protein sequence ID" value="KAF3566747.1"/>
    <property type="molecule type" value="Genomic_DNA"/>
</dbReference>
<evidence type="ECO:0000313" key="2">
    <source>
        <dbReference type="EMBL" id="KAF3566747.1"/>
    </source>
</evidence>
<dbReference type="Proteomes" id="UP000266723">
    <property type="component" value="Unassembled WGS sequence"/>
</dbReference>
<reference evidence="2 3" key="1">
    <citation type="journal article" date="2020" name="BMC Genomics">
        <title>Intraspecific diversification of the crop wild relative Brassica cretica Lam. using demographic model selection.</title>
        <authorList>
            <person name="Kioukis A."/>
            <person name="Michalopoulou V.A."/>
            <person name="Briers L."/>
            <person name="Pirintsos S."/>
            <person name="Studholme D.J."/>
            <person name="Pavlidis P."/>
            <person name="Sarris P.F."/>
        </authorList>
    </citation>
    <scope>NUCLEOTIDE SEQUENCE [LARGE SCALE GENOMIC DNA]</scope>
    <source>
        <strain evidence="3">cv. PFS-1207/04</strain>
    </source>
</reference>
<accession>A0ABQ7D5C2</accession>
<feature type="region of interest" description="Disordered" evidence="1">
    <location>
        <begin position="68"/>
        <end position="99"/>
    </location>
</feature>
<proteinExistence type="predicted"/>
<gene>
    <name evidence="2" type="ORF">DY000_02011473</name>
</gene>
<organism evidence="2 3">
    <name type="scientific">Brassica cretica</name>
    <name type="common">Mustard</name>
    <dbReference type="NCBI Taxonomy" id="69181"/>
    <lineage>
        <taxon>Eukaryota</taxon>
        <taxon>Viridiplantae</taxon>
        <taxon>Streptophyta</taxon>
        <taxon>Embryophyta</taxon>
        <taxon>Tracheophyta</taxon>
        <taxon>Spermatophyta</taxon>
        <taxon>Magnoliopsida</taxon>
        <taxon>eudicotyledons</taxon>
        <taxon>Gunneridae</taxon>
        <taxon>Pentapetalae</taxon>
        <taxon>rosids</taxon>
        <taxon>malvids</taxon>
        <taxon>Brassicales</taxon>
        <taxon>Brassicaceae</taxon>
        <taxon>Brassiceae</taxon>
        <taxon>Brassica</taxon>
    </lineage>
</organism>
<evidence type="ECO:0000256" key="1">
    <source>
        <dbReference type="SAM" id="MobiDB-lite"/>
    </source>
</evidence>
<protein>
    <submittedName>
        <fullName evidence="2">Uncharacterized protein</fullName>
    </submittedName>
</protein>
<dbReference type="PANTHER" id="PTHR12661">
    <property type="entry name" value="PETER PAN-RELATED"/>
    <property type="match status" value="1"/>
</dbReference>
<feature type="region of interest" description="Disordered" evidence="1">
    <location>
        <begin position="1"/>
        <end position="25"/>
    </location>
</feature>
<comment type="caution">
    <text evidence="2">The sequence shown here is derived from an EMBL/GenBank/DDBJ whole genome shotgun (WGS) entry which is preliminary data.</text>
</comment>
<keyword evidence="3" id="KW-1185">Reference proteome</keyword>
<name>A0ABQ7D5C2_BRACR</name>
<evidence type="ECO:0000313" key="3">
    <source>
        <dbReference type="Proteomes" id="UP000266723"/>
    </source>
</evidence>
<dbReference type="InterPro" id="IPR045112">
    <property type="entry name" value="PPAN-like"/>
</dbReference>
<feature type="compositionally biased region" description="Acidic residues" evidence="1">
    <location>
        <begin position="75"/>
        <end position="99"/>
    </location>
</feature>
<feature type="compositionally biased region" description="Basic residues" evidence="1">
    <location>
        <begin position="1"/>
        <end position="12"/>
    </location>
</feature>
<sequence length="99" mass="11085">MGRFKNNKKGRVNVKPIAMKKNNQANVDHVTGDKIPKSFVFSRTKLPGSVKQLQMDLRKLMLPYTALSLKKQNEDGDEEGSGEEGEEGSEEDGEDMDED</sequence>